<comment type="caution">
    <text evidence="1">The sequence shown here is derived from an EMBL/GenBank/DDBJ whole genome shotgun (WGS) entry which is preliminary data.</text>
</comment>
<gene>
    <name evidence="1" type="ORF">BN2476_2120014</name>
</gene>
<accession>A0A1N7SXG1</accession>
<keyword evidence="2" id="KW-1185">Reference proteome</keyword>
<reference evidence="1" key="1">
    <citation type="submission" date="2016-12" db="EMBL/GenBank/DDBJ databases">
        <authorList>
            <person name="Moulin L."/>
        </authorList>
    </citation>
    <scope>NUCLEOTIDE SEQUENCE [LARGE SCALE GENOMIC DNA]</scope>
    <source>
        <strain evidence="1">STM 7183</strain>
    </source>
</reference>
<dbReference type="AlphaFoldDB" id="A0A1N7SXG1"/>
<dbReference type="Proteomes" id="UP000195569">
    <property type="component" value="Unassembled WGS sequence"/>
</dbReference>
<name>A0A1N7SXG1_9BURK</name>
<protein>
    <submittedName>
        <fullName evidence="1">Uncharacterized protein</fullName>
    </submittedName>
</protein>
<evidence type="ECO:0000313" key="1">
    <source>
        <dbReference type="EMBL" id="SIT52180.1"/>
    </source>
</evidence>
<sequence>MKDDAKQIATLCVEVTASNLHRDFARTALVIMVNKVVDAFLLALSKLCFLSRRVAQHLATIARC</sequence>
<dbReference type="RefSeq" id="WP_087740453.1">
    <property type="nucleotide sequence ID" value="NZ_CYGY02000212.1"/>
</dbReference>
<dbReference type="EMBL" id="CYGY02000212">
    <property type="protein sequence ID" value="SIT52180.1"/>
    <property type="molecule type" value="Genomic_DNA"/>
</dbReference>
<proteinExistence type="predicted"/>
<evidence type="ECO:0000313" key="2">
    <source>
        <dbReference type="Proteomes" id="UP000195569"/>
    </source>
</evidence>
<organism evidence="1 2">
    <name type="scientific">Paraburkholderia piptadeniae</name>
    <dbReference type="NCBI Taxonomy" id="1701573"/>
    <lineage>
        <taxon>Bacteria</taxon>
        <taxon>Pseudomonadati</taxon>
        <taxon>Pseudomonadota</taxon>
        <taxon>Betaproteobacteria</taxon>
        <taxon>Burkholderiales</taxon>
        <taxon>Burkholderiaceae</taxon>
        <taxon>Paraburkholderia</taxon>
    </lineage>
</organism>